<dbReference type="InterPro" id="IPR036477">
    <property type="entry name" value="Formyl_transf_N_sf"/>
</dbReference>
<dbReference type="Gene3D" id="3.40.50.12230">
    <property type="match status" value="1"/>
</dbReference>
<dbReference type="CDD" id="cd08704">
    <property type="entry name" value="Met_tRNA_FMT_C"/>
    <property type="match status" value="1"/>
</dbReference>
<evidence type="ECO:0000256" key="2">
    <source>
        <dbReference type="ARBA" id="ARBA00012261"/>
    </source>
</evidence>
<organism evidence="8 9">
    <name type="scientific">Gemelliphila asaccharolytica</name>
    <dbReference type="NCBI Taxonomy" id="502393"/>
    <lineage>
        <taxon>Bacteria</taxon>
        <taxon>Bacillati</taxon>
        <taxon>Bacillota</taxon>
        <taxon>Bacilli</taxon>
        <taxon>Bacillales</taxon>
        <taxon>Gemellaceae</taxon>
        <taxon>Gemelliphila</taxon>
    </lineage>
</organism>
<evidence type="ECO:0000313" key="9">
    <source>
        <dbReference type="Proteomes" id="UP000070467"/>
    </source>
</evidence>
<reference evidence="8 9" key="1">
    <citation type="submission" date="2016-01" db="EMBL/GenBank/DDBJ databases">
        <authorList>
            <person name="Mitreva M."/>
            <person name="Pepin K.H."/>
            <person name="Mihindukulasuriya K.A."/>
            <person name="Fulton R."/>
            <person name="Fronick C."/>
            <person name="O'Laughlin M."/>
            <person name="Miner T."/>
            <person name="Herter B."/>
            <person name="Rosa B.A."/>
            <person name="Cordes M."/>
            <person name="Tomlinson C."/>
            <person name="Wollam A."/>
            <person name="Palsikar V.B."/>
            <person name="Mardis E.R."/>
            <person name="Wilson R.K."/>
        </authorList>
    </citation>
    <scope>NUCLEOTIDE SEQUENCE [LARGE SCALE GENOMIC DNA]</scope>
    <source>
        <strain evidence="8 9">KA00071</strain>
    </source>
</reference>
<evidence type="ECO:0000256" key="5">
    <source>
        <dbReference type="HAMAP-Rule" id="MF_00182"/>
    </source>
</evidence>
<dbReference type="InterPro" id="IPR005793">
    <property type="entry name" value="Formyl_trans_C"/>
</dbReference>
<keyword evidence="4 5" id="KW-0648">Protein biosynthesis</keyword>
<dbReference type="RefSeq" id="WP_066129311.1">
    <property type="nucleotide sequence ID" value="NZ_KQ959861.1"/>
</dbReference>
<dbReference type="Pfam" id="PF02911">
    <property type="entry name" value="Formyl_trans_C"/>
    <property type="match status" value="1"/>
</dbReference>
<dbReference type="Pfam" id="PF00551">
    <property type="entry name" value="Formyl_trans_N"/>
    <property type="match status" value="1"/>
</dbReference>
<comment type="function">
    <text evidence="5">Attaches a formyl group to the free amino group of methionyl-tRNA(fMet). The formyl group appears to play a dual role in the initiator identity of N-formylmethionyl-tRNA by promoting its recognition by IF2 and preventing the misappropriation of this tRNA by the elongation apparatus.</text>
</comment>
<comment type="caution">
    <text evidence="8">The sequence shown here is derived from an EMBL/GenBank/DDBJ whole genome shotgun (WGS) entry which is preliminary data.</text>
</comment>
<evidence type="ECO:0000256" key="4">
    <source>
        <dbReference type="ARBA" id="ARBA00022917"/>
    </source>
</evidence>
<dbReference type="InterPro" id="IPR011034">
    <property type="entry name" value="Formyl_transferase-like_C_sf"/>
</dbReference>
<dbReference type="NCBIfam" id="TIGR00460">
    <property type="entry name" value="fmt"/>
    <property type="match status" value="1"/>
</dbReference>
<dbReference type="PANTHER" id="PTHR11138">
    <property type="entry name" value="METHIONYL-TRNA FORMYLTRANSFERASE"/>
    <property type="match status" value="1"/>
</dbReference>
<comment type="similarity">
    <text evidence="1 5">Belongs to the Fmt family.</text>
</comment>
<comment type="catalytic activity">
    <reaction evidence="5">
        <text>L-methionyl-tRNA(fMet) + (6R)-10-formyltetrahydrofolate = N-formyl-L-methionyl-tRNA(fMet) + (6S)-5,6,7,8-tetrahydrofolate + H(+)</text>
        <dbReference type="Rhea" id="RHEA:24380"/>
        <dbReference type="Rhea" id="RHEA-COMP:9952"/>
        <dbReference type="Rhea" id="RHEA-COMP:9953"/>
        <dbReference type="ChEBI" id="CHEBI:15378"/>
        <dbReference type="ChEBI" id="CHEBI:57453"/>
        <dbReference type="ChEBI" id="CHEBI:78530"/>
        <dbReference type="ChEBI" id="CHEBI:78844"/>
        <dbReference type="ChEBI" id="CHEBI:195366"/>
        <dbReference type="EC" id="2.1.2.9"/>
    </reaction>
</comment>
<proteinExistence type="inferred from homology"/>
<dbReference type="SUPFAM" id="SSF50486">
    <property type="entry name" value="FMT C-terminal domain-like"/>
    <property type="match status" value="1"/>
</dbReference>
<dbReference type="HAMAP" id="MF_00182">
    <property type="entry name" value="Formyl_trans"/>
    <property type="match status" value="1"/>
</dbReference>
<dbReference type="SUPFAM" id="SSF53328">
    <property type="entry name" value="Formyltransferase"/>
    <property type="match status" value="1"/>
</dbReference>
<evidence type="ECO:0000256" key="1">
    <source>
        <dbReference type="ARBA" id="ARBA00010699"/>
    </source>
</evidence>
<evidence type="ECO:0000256" key="3">
    <source>
        <dbReference type="ARBA" id="ARBA00022679"/>
    </source>
</evidence>
<gene>
    <name evidence="5" type="primary">fmt</name>
    <name evidence="8" type="ORF">HMPREF1871_00392</name>
</gene>
<evidence type="ECO:0000259" key="6">
    <source>
        <dbReference type="Pfam" id="PF00551"/>
    </source>
</evidence>
<dbReference type="InterPro" id="IPR041711">
    <property type="entry name" value="Met-tRNA-FMT_N"/>
</dbReference>
<dbReference type="InterPro" id="IPR005794">
    <property type="entry name" value="Fmt"/>
</dbReference>
<accession>A0ABR5TMS1</accession>
<dbReference type="Proteomes" id="UP000070467">
    <property type="component" value="Unassembled WGS sequence"/>
</dbReference>
<dbReference type="EMBL" id="LSDB01000008">
    <property type="protein sequence ID" value="KXB58626.1"/>
    <property type="molecule type" value="Genomic_DNA"/>
</dbReference>
<evidence type="ECO:0000313" key="8">
    <source>
        <dbReference type="EMBL" id="KXB58626.1"/>
    </source>
</evidence>
<name>A0ABR5TMS1_9BACL</name>
<keyword evidence="9" id="KW-1185">Reference proteome</keyword>
<dbReference type="InterPro" id="IPR044135">
    <property type="entry name" value="Met-tRNA-FMT_C"/>
</dbReference>
<sequence>MKNKKIIFMGTPNFSVPILEMLIKNYNVELVITQPDKKVGRKKILTPSPIKILAEKYNIKVIQPVKIYSDSKVLDEVKKINPDIIITAAYGQIVPDSILNIPKYKAINVHASLLPMLRGGAPIQYALMNDYKKTGITIMYMINKLDAGDIIEQKEIEITDDMNYDSLYEKLSNLGKNLLKDTLPKIFNNTINPIKQNENEVCFAYNITRHDEKIDWNDNSRIIFNKIRSLDSVPGAYTYLNNKIFKIYKSIIGEIDYSNVKPGTIIQQNKQYLLVKCGENTTLKLKEVQISGKKRMCINNFINSRNYEGIILGENND</sequence>
<keyword evidence="3 5" id="KW-0808">Transferase</keyword>
<protein>
    <recommendedName>
        <fullName evidence="2 5">Methionyl-tRNA formyltransferase</fullName>
        <ecNumber evidence="2 5">2.1.2.9</ecNumber>
    </recommendedName>
</protein>
<dbReference type="CDD" id="cd08646">
    <property type="entry name" value="FMT_core_Met-tRNA-FMT_N"/>
    <property type="match status" value="1"/>
</dbReference>
<feature type="binding site" evidence="5">
    <location>
        <begin position="112"/>
        <end position="115"/>
    </location>
    <ligand>
        <name>(6S)-5,6,7,8-tetrahydrofolate</name>
        <dbReference type="ChEBI" id="CHEBI:57453"/>
    </ligand>
</feature>
<dbReference type="EC" id="2.1.2.9" evidence="2 5"/>
<feature type="domain" description="Formyl transferase N-terminal" evidence="6">
    <location>
        <begin position="4"/>
        <end position="181"/>
    </location>
</feature>
<dbReference type="InterPro" id="IPR002376">
    <property type="entry name" value="Formyl_transf_N"/>
</dbReference>
<evidence type="ECO:0000259" key="7">
    <source>
        <dbReference type="Pfam" id="PF02911"/>
    </source>
</evidence>
<dbReference type="PANTHER" id="PTHR11138:SF5">
    <property type="entry name" value="METHIONYL-TRNA FORMYLTRANSFERASE, MITOCHONDRIAL"/>
    <property type="match status" value="1"/>
</dbReference>
<feature type="domain" description="Formyl transferase C-terminal" evidence="7">
    <location>
        <begin position="206"/>
        <end position="305"/>
    </location>
</feature>